<dbReference type="RefSeq" id="WP_157398030.1">
    <property type="nucleotide sequence ID" value="NZ_WSEL01000003.1"/>
</dbReference>
<dbReference type="AlphaFoldDB" id="A0A6N8ITF0"/>
<accession>A0A6N8ITF0</accession>
<reference evidence="3 4" key="1">
    <citation type="submission" date="2019-12" db="EMBL/GenBank/DDBJ databases">
        <authorList>
            <person name="Huq M.A."/>
        </authorList>
    </citation>
    <scope>NUCLEOTIDE SEQUENCE [LARGE SCALE GENOMIC DNA]</scope>
    <source>
        <strain evidence="3 4">MAH-25</strain>
    </source>
</reference>
<dbReference type="Pfam" id="PF01206">
    <property type="entry name" value="TusA"/>
    <property type="match status" value="1"/>
</dbReference>
<gene>
    <name evidence="3" type="ORF">GON04_11655</name>
</gene>
<keyword evidence="4" id="KW-1185">Reference proteome</keyword>
<dbReference type="SUPFAM" id="SSF64307">
    <property type="entry name" value="SirA-like"/>
    <property type="match status" value="1"/>
</dbReference>
<protein>
    <recommendedName>
        <fullName evidence="2">UPF0033 domain-containing protein</fullName>
    </recommendedName>
</protein>
<dbReference type="InterPro" id="IPR036868">
    <property type="entry name" value="TusA-like_sf"/>
</dbReference>
<feature type="compositionally biased region" description="Polar residues" evidence="1">
    <location>
        <begin position="1"/>
        <end position="26"/>
    </location>
</feature>
<dbReference type="InterPro" id="IPR001455">
    <property type="entry name" value="TusA-like"/>
</dbReference>
<comment type="caution">
    <text evidence="3">The sequence shown here is derived from an EMBL/GenBank/DDBJ whole genome shotgun (WGS) entry which is preliminary data.</text>
</comment>
<sequence>MPWTNEGTYVATTGGQPEATTRQDASASDAGPVTIDLLDVPSPITLLRANAALGRLRPGDKVMFLTRDPRSVMEFEALAGKTGHTLIEQVEISGGYGHLFQCR</sequence>
<feature type="domain" description="UPF0033" evidence="2">
    <location>
        <begin position="34"/>
        <end position="96"/>
    </location>
</feature>
<evidence type="ECO:0000256" key="1">
    <source>
        <dbReference type="SAM" id="MobiDB-lite"/>
    </source>
</evidence>
<name>A0A6N8ITF0_9BURK</name>
<dbReference type="Gene3D" id="3.30.110.40">
    <property type="entry name" value="TusA-like domain"/>
    <property type="match status" value="1"/>
</dbReference>
<dbReference type="EMBL" id="WSEL01000003">
    <property type="protein sequence ID" value="MVQ30108.1"/>
    <property type="molecule type" value="Genomic_DNA"/>
</dbReference>
<dbReference type="Proteomes" id="UP000469385">
    <property type="component" value="Unassembled WGS sequence"/>
</dbReference>
<organism evidence="3 4">
    <name type="scientific">Ramlibacter pinisoli</name>
    <dbReference type="NCBI Taxonomy" id="2682844"/>
    <lineage>
        <taxon>Bacteria</taxon>
        <taxon>Pseudomonadati</taxon>
        <taxon>Pseudomonadota</taxon>
        <taxon>Betaproteobacteria</taxon>
        <taxon>Burkholderiales</taxon>
        <taxon>Comamonadaceae</taxon>
        <taxon>Ramlibacter</taxon>
    </lineage>
</organism>
<evidence type="ECO:0000313" key="4">
    <source>
        <dbReference type="Proteomes" id="UP000469385"/>
    </source>
</evidence>
<evidence type="ECO:0000313" key="3">
    <source>
        <dbReference type="EMBL" id="MVQ30108.1"/>
    </source>
</evidence>
<feature type="region of interest" description="Disordered" evidence="1">
    <location>
        <begin position="1"/>
        <end position="28"/>
    </location>
</feature>
<evidence type="ECO:0000259" key="2">
    <source>
        <dbReference type="Pfam" id="PF01206"/>
    </source>
</evidence>
<proteinExistence type="predicted"/>